<keyword evidence="4 10" id="KW-0812">Transmembrane</keyword>
<name>A0A1A8XKC6_9PROT</name>
<dbReference type="GO" id="GO:0050660">
    <property type="term" value="F:flavin adenine dinucleotide binding"/>
    <property type="evidence" value="ECO:0007669"/>
    <property type="project" value="InterPro"/>
</dbReference>
<dbReference type="Proteomes" id="UP000199169">
    <property type="component" value="Unassembled WGS sequence"/>
</dbReference>
<reference evidence="14 15" key="1">
    <citation type="submission" date="2016-06" db="EMBL/GenBank/DDBJ databases">
        <authorList>
            <person name="Kjaerup R.B."/>
            <person name="Dalgaard T.S."/>
            <person name="Juul-Madsen H.R."/>
        </authorList>
    </citation>
    <scope>NUCLEOTIDE SEQUENCE [LARGE SCALE GENOMIC DNA]</scope>
    <source>
        <strain evidence="14">3</strain>
    </source>
</reference>
<comment type="similarity">
    <text evidence="2">Belongs to the UPF0053 family.</text>
</comment>
<dbReference type="Pfam" id="PF00571">
    <property type="entry name" value="CBS"/>
    <property type="match status" value="1"/>
</dbReference>
<dbReference type="Gene3D" id="3.30.465.10">
    <property type="match status" value="1"/>
</dbReference>
<keyword evidence="7 9" id="KW-0129">CBS domain</keyword>
<feature type="domain" description="CBS" evidence="12">
    <location>
        <begin position="221"/>
        <end position="280"/>
    </location>
</feature>
<keyword evidence="5" id="KW-0677">Repeat</keyword>
<dbReference type="GO" id="GO:0005886">
    <property type="term" value="C:plasma membrane"/>
    <property type="evidence" value="ECO:0007669"/>
    <property type="project" value="UniProtKB-SubCell"/>
</dbReference>
<dbReference type="InterPro" id="IPR036318">
    <property type="entry name" value="FAD-bd_PCMH-like_sf"/>
</dbReference>
<evidence type="ECO:0000256" key="6">
    <source>
        <dbReference type="ARBA" id="ARBA00022989"/>
    </source>
</evidence>
<evidence type="ECO:0000313" key="15">
    <source>
        <dbReference type="Proteomes" id="UP000199169"/>
    </source>
</evidence>
<dbReference type="Pfam" id="PF03471">
    <property type="entry name" value="CorC_HlyC"/>
    <property type="match status" value="1"/>
</dbReference>
<evidence type="ECO:0000256" key="9">
    <source>
        <dbReference type="PROSITE-ProRule" id="PRU00703"/>
    </source>
</evidence>
<dbReference type="InterPro" id="IPR000644">
    <property type="entry name" value="CBS_dom"/>
</dbReference>
<evidence type="ECO:0000313" key="14">
    <source>
        <dbReference type="EMBL" id="SBT05141.1"/>
    </source>
</evidence>
<dbReference type="PROSITE" id="PS51846">
    <property type="entry name" value="CNNM"/>
    <property type="match status" value="1"/>
</dbReference>
<dbReference type="STRING" id="1860102.ACCAA_20182"/>
<evidence type="ECO:0000256" key="7">
    <source>
        <dbReference type="ARBA" id="ARBA00023122"/>
    </source>
</evidence>
<proteinExistence type="inferred from homology"/>
<evidence type="ECO:0000256" key="10">
    <source>
        <dbReference type="PROSITE-ProRule" id="PRU01193"/>
    </source>
</evidence>
<dbReference type="InterPro" id="IPR002550">
    <property type="entry name" value="CNNM"/>
</dbReference>
<dbReference type="AlphaFoldDB" id="A0A1A8XKC6"/>
<protein>
    <submittedName>
        <fullName evidence="14">CBS domain containing protein</fullName>
    </submittedName>
</protein>
<keyword evidence="3" id="KW-1003">Cell membrane</keyword>
<accession>A0A1A8XKC6</accession>
<dbReference type="PANTHER" id="PTHR22777">
    <property type="entry name" value="HEMOLYSIN-RELATED"/>
    <property type="match status" value="1"/>
</dbReference>
<dbReference type="InterPro" id="IPR005170">
    <property type="entry name" value="Transptr-assoc_dom"/>
</dbReference>
<keyword evidence="6 10" id="KW-1133">Transmembrane helix</keyword>
<dbReference type="SUPFAM" id="SSF54631">
    <property type="entry name" value="CBS-domain pair"/>
    <property type="match status" value="1"/>
</dbReference>
<evidence type="ECO:0000259" key="12">
    <source>
        <dbReference type="PROSITE" id="PS51371"/>
    </source>
</evidence>
<feature type="domain" description="CNNM transmembrane" evidence="13">
    <location>
        <begin position="12"/>
        <end position="202"/>
    </location>
</feature>
<gene>
    <name evidence="14" type="ORF">ACCAA_20182</name>
</gene>
<keyword evidence="15" id="KW-1185">Reference proteome</keyword>
<dbReference type="PANTHER" id="PTHR22777:SF32">
    <property type="entry name" value="UPF0053 INNER MEMBRANE PROTEIN YFJD"/>
    <property type="match status" value="1"/>
</dbReference>
<evidence type="ECO:0000256" key="5">
    <source>
        <dbReference type="ARBA" id="ARBA00022737"/>
    </source>
</evidence>
<evidence type="ECO:0000256" key="11">
    <source>
        <dbReference type="SAM" id="MobiDB-lite"/>
    </source>
</evidence>
<evidence type="ECO:0000256" key="4">
    <source>
        <dbReference type="ARBA" id="ARBA00022692"/>
    </source>
</evidence>
<dbReference type="EMBL" id="FLQX01000094">
    <property type="protein sequence ID" value="SBT05141.1"/>
    <property type="molecule type" value="Genomic_DNA"/>
</dbReference>
<dbReference type="CDD" id="cd04590">
    <property type="entry name" value="CBS_pair_CorC_HlyC_assoc"/>
    <property type="match status" value="1"/>
</dbReference>
<evidence type="ECO:0000259" key="13">
    <source>
        <dbReference type="PROSITE" id="PS51846"/>
    </source>
</evidence>
<keyword evidence="8 10" id="KW-0472">Membrane</keyword>
<sequence>MDLSAVQIPAWIDLELIIRGCVQVLLLTMSAFFSGSETALFSLTSFDLQRLRNSQHPRSKSIHDMLEEPRRLIISLLCGNELVNIASSANMAAIFLKYFTDDQTTWINILVMVPLLLLFGEVTPKTIAVTYPMMIATNITASLLPKWIALITPLRNAVRAVADRITSAIVGEPVKKDNLLHSDEFRTLVEEGEASGVIVPTERILIDNMLEASEAQVVDIMTPISSMVSLDVEQPLPDLVAAFQAIHHARVPLFEDSPAMIVGFLHSEDVIKLVRSGADLAAMSVRDVMRQPHFVPSTKKVDEMVEFFQENRTRTALVIGEYANVLGIVSIRDVAAFMLGRLAPPQEPGVTEIEVHKIYSIPGDMSLVDFNQLVGASLDDPSMNTVGGVVMRLLNRLPRLGDSVTFEGFLLAVERMQGLRIKELRVTRLGMGPDPDPTDSEDSVPSRALTDETNGASAGSPDAAVATTVQHAHSVFSSQLPGLAGQETPCVDQVPATKKEV</sequence>
<dbReference type="RefSeq" id="WP_186406376.1">
    <property type="nucleotide sequence ID" value="NZ_FLQX01000094.1"/>
</dbReference>
<comment type="subcellular location">
    <subcellularLocation>
        <location evidence="1">Cell membrane</location>
        <topology evidence="1">Multi-pass membrane protein</topology>
    </subcellularLocation>
</comment>
<dbReference type="InterPro" id="IPR016169">
    <property type="entry name" value="FAD-bd_PCMH_sub2"/>
</dbReference>
<dbReference type="Gene3D" id="3.10.580.10">
    <property type="entry name" value="CBS-domain"/>
    <property type="match status" value="1"/>
</dbReference>
<evidence type="ECO:0000256" key="2">
    <source>
        <dbReference type="ARBA" id="ARBA00006337"/>
    </source>
</evidence>
<dbReference type="InterPro" id="IPR046342">
    <property type="entry name" value="CBS_dom_sf"/>
</dbReference>
<dbReference type="Pfam" id="PF01595">
    <property type="entry name" value="CNNM"/>
    <property type="match status" value="1"/>
</dbReference>
<dbReference type="InterPro" id="IPR044751">
    <property type="entry name" value="Ion_transp-like_CBS"/>
</dbReference>
<organism evidence="14 15">
    <name type="scientific">Candidatus Accumulibacter aalborgensis</name>
    <dbReference type="NCBI Taxonomy" id="1860102"/>
    <lineage>
        <taxon>Bacteria</taxon>
        <taxon>Pseudomonadati</taxon>
        <taxon>Pseudomonadota</taxon>
        <taxon>Betaproteobacteria</taxon>
        <taxon>Candidatus Accumulibacter</taxon>
    </lineage>
</organism>
<feature type="region of interest" description="Disordered" evidence="11">
    <location>
        <begin position="478"/>
        <end position="501"/>
    </location>
</feature>
<dbReference type="PROSITE" id="PS51371">
    <property type="entry name" value="CBS"/>
    <property type="match status" value="2"/>
</dbReference>
<feature type="region of interest" description="Disordered" evidence="11">
    <location>
        <begin position="428"/>
        <end position="466"/>
    </location>
</feature>
<feature type="domain" description="CBS" evidence="12">
    <location>
        <begin position="288"/>
        <end position="344"/>
    </location>
</feature>
<dbReference type="SUPFAM" id="SSF56176">
    <property type="entry name" value="FAD-binding/transporter-associated domain-like"/>
    <property type="match status" value="1"/>
</dbReference>
<dbReference type="SMART" id="SM01091">
    <property type="entry name" value="CorC_HlyC"/>
    <property type="match status" value="1"/>
</dbReference>
<evidence type="ECO:0000256" key="1">
    <source>
        <dbReference type="ARBA" id="ARBA00004651"/>
    </source>
</evidence>
<evidence type="ECO:0000256" key="3">
    <source>
        <dbReference type="ARBA" id="ARBA00022475"/>
    </source>
</evidence>
<evidence type="ECO:0000256" key="8">
    <source>
        <dbReference type="ARBA" id="ARBA00023136"/>
    </source>
</evidence>